<evidence type="ECO:0000313" key="8">
    <source>
        <dbReference type="EMBL" id="AKA70711.1"/>
    </source>
</evidence>
<evidence type="ECO:0000256" key="3">
    <source>
        <dbReference type="PROSITE-ProRule" id="PRU00284"/>
    </source>
</evidence>
<feature type="coiled-coil region" evidence="4">
    <location>
        <begin position="81"/>
        <end position="108"/>
    </location>
</feature>
<dbReference type="SMART" id="SM00304">
    <property type="entry name" value="HAMP"/>
    <property type="match status" value="1"/>
</dbReference>
<dbReference type="GO" id="GO:0004888">
    <property type="term" value="F:transmembrane signaling receptor activity"/>
    <property type="evidence" value="ECO:0007669"/>
    <property type="project" value="InterPro"/>
</dbReference>
<dbReference type="CDD" id="cd06225">
    <property type="entry name" value="HAMP"/>
    <property type="match status" value="1"/>
</dbReference>
<keyword evidence="1" id="KW-0145">Chemotaxis</keyword>
<dbReference type="AlphaFoldDB" id="A0A0E3GRQ1"/>
<dbReference type="PANTHER" id="PTHR43531:SF11">
    <property type="entry name" value="METHYL-ACCEPTING CHEMOTAXIS PROTEIN 3"/>
    <property type="match status" value="1"/>
</dbReference>
<keyword evidence="9" id="KW-1185">Reference proteome</keyword>
<sequence length="572" mass="62845">MNLKKVKLTSKLLFSFGIMMVMLIIISTASIVKLKESNTLLYQMINVNNRKIKLATDMRGYINRIAIDVRDIGVSNDTNYMTSKKKEIDENLSQYENAQNELQKLLSTQKGKEIFDKMKSSKEDIIPIVNDTIKNGMRIGVTNEELLTMFNKMEKPQNVLISNIQSMVDFQDEISKQQGAEANASSQKVIQLMIIIGIACLILIVVFSYVIIKSIKSQMKELLGAANKLAQGNFNFEIEVHANDEIGQTVKALNDAIKVLKGTIVEVKNQSESTTESVNRTVKMFEEVNSQVQSISASTEQISAGMQESAASSEEVTSMATTVKEEVNISAEKAKEGLNIAIAIEKKADDINKSSSQAKENAEKIYKYAKDKLEKAIEDSKVVKNISEMANSILDIAEQTNLLSLNAAIEAARAGEHGKGFAVVAEEVRKLAEESSNAVVEIQTNVKKVLTAVEELSNSSKEVLVFIESDVLKDYGNLIEISKQYKNDGSTVKSIVENFSEVSESISSAVDQIVKSMEEVAVSVGEVAKASGEIAEGVSAVNDKNMLITQEVDKNAEGAEKLSVIMDNFKIN</sequence>
<dbReference type="SMART" id="SM00283">
    <property type="entry name" value="MA"/>
    <property type="match status" value="1"/>
</dbReference>
<evidence type="ECO:0000256" key="5">
    <source>
        <dbReference type="SAM" id="Phobius"/>
    </source>
</evidence>
<organism evidence="8 9">
    <name type="scientific">Clostridium scatologenes</name>
    <dbReference type="NCBI Taxonomy" id="1548"/>
    <lineage>
        <taxon>Bacteria</taxon>
        <taxon>Bacillati</taxon>
        <taxon>Bacillota</taxon>
        <taxon>Clostridia</taxon>
        <taxon>Eubacteriales</taxon>
        <taxon>Clostridiaceae</taxon>
        <taxon>Clostridium</taxon>
    </lineage>
</organism>
<dbReference type="KEGG" id="csq:CSCA_3586"/>
<evidence type="ECO:0000256" key="1">
    <source>
        <dbReference type="ARBA" id="ARBA00022500"/>
    </source>
</evidence>
<dbReference type="CDD" id="cd19411">
    <property type="entry name" value="MCP2201-like_sensor"/>
    <property type="match status" value="1"/>
</dbReference>
<feature type="domain" description="HAMP" evidence="7">
    <location>
        <begin position="213"/>
        <end position="265"/>
    </location>
</feature>
<dbReference type="HOGENOM" id="CLU_000445_107_27_9"/>
<keyword evidence="5" id="KW-0472">Membrane</keyword>
<dbReference type="Gene3D" id="1.10.287.950">
    <property type="entry name" value="Methyl-accepting chemotaxis protein"/>
    <property type="match status" value="1"/>
</dbReference>
<proteinExistence type="inferred from homology"/>
<dbReference type="InterPro" id="IPR004090">
    <property type="entry name" value="Chemotax_Me-accpt_rcpt"/>
</dbReference>
<reference evidence="8 9" key="1">
    <citation type="journal article" date="2015" name="J. Biotechnol.">
        <title>Complete genome sequence of a malodorant-producing acetogen, Clostridium scatologenes ATCC 25775(T).</title>
        <authorList>
            <person name="Zhu Z."/>
            <person name="Guo T."/>
            <person name="Zheng H."/>
            <person name="Song T."/>
            <person name="Ouyang P."/>
            <person name="Xie J."/>
        </authorList>
    </citation>
    <scope>NUCLEOTIDE SEQUENCE [LARGE SCALE GENOMIC DNA]</scope>
    <source>
        <strain evidence="8 9">ATCC 25775</strain>
    </source>
</reference>
<feature type="domain" description="Methyl-accepting transducer" evidence="6">
    <location>
        <begin position="284"/>
        <end position="535"/>
    </location>
</feature>
<dbReference type="GO" id="GO:0007165">
    <property type="term" value="P:signal transduction"/>
    <property type="evidence" value="ECO:0007669"/>
    <property type="project" value="UniProtKB-KW"/>
</dbReference>
<dbReference type="STRING" id="1548.CSCA_3586"/>
<dbReference type="PRINTS" id="PR00260">
    <property type="entry name" value="CHEMTRNSDUCR"/>
</dbReference>
<evidence type="ECO:0000259" key="7">
    <source>
        <dbReference type="PROSITE" id="PS50885"/>
    </source>
</evidence>
<dbReference type="InterPro" id="IPR003660">
    <property type="entry name" value="HAMP_dom"/>
</dbReference>
<gene>
    <name evidence="8" type="ORF">CSCA_3586</name>
</gene>
<dbReference type="Proteomes" id="UP000033115">
    <property type="component" value="Chromosome"/>
</dbReference>
<dbReference type="SUPFAM" id="SSF58104">
    <property type="entry name" value="Methyl-accepting chemotaxis protein (MCP) signaling domain"/>
    <property type="match status" value="1"/>
</dbReference>
<feature type="transmembrane region" description="Helical" evidence="5">
    <location>
        <begin position="192"/>
        <end position="212"/>
    </location>
</feature>
<accession>A0A0E3GRQ1</accession>
<name>A0A0E3GRQ1_CLOSL</name>
<feature type="transmembrane region" description="Helical" evidence="5">
    <location>
        <begin position="12"/>
        <end position="32"/>
    </location>
</feature>
<dbReference type="Pfam" id="PF00015">
    <property type="entry name" value="MCPsignal"/>
    <property type="match status" value="1"/>
</dbReference>
<keyword evidence="3" id="KW-0807">Transducer</keyword>
<protein>
    <submittedName>
        <fullName evidence="8">Methyl-accepting chemotaxis sensory transducer</fullName>
    </submittedName>
</protein>
<keyword evidence="5" id="KW-0812">Transmembrane</keyword>
<dbReference type="PANTHER" id="PTHR43531">
    <property type="entry name" value="PROTEIN ICFG"/>
    <property type="match status" value="1"/>
</dbReference>
<evidence type="ECO:0000256" key="4">
    <source>
        <dbReference type="SAM" id="Coils"/>
    </source>
</evidence>
<dbReference type="InterPro" id="IPR004089">
    <property type="entry name" value="MCPsignal_dom"/>
</dbReference>
<evidence type="ECO:0000256" key="2">
    <source>
        <dbReference type="ARBA" id="ARBA00029447"/>
    </source>
</evidence>
<dbReference type="PROSITE" id="PS50111">
    <property type="entry name" value="CHEMOTAXIS_TRANSDUC_2"/>
    <property type="match status" value="1"/>
</dbReference>
<dbReference type="Pfam" id="PF12729">
    <property type="entry name" value="4HB_MCP_1"/>
    <property type="match status" value="1"/>
</dbReference>
<dbReference type="InterPro" id="IPR024478">
    <property type="entry name" value="HlyB_4HB_MCP"/>
</dbReference>
<dbReference type="EMBL" id="CP009933">
    <property type="protein sequence ID" value="AKA70711.1"/>
    <property type="molecule type" value="Genomic_DNA"/>
</dbReference>
<dbReference type="PROSITE" id="PS50885">
    <property type="entry name" value="HAMP"/>
    <property type="match status" value="1"/>
</dbReference>
<evidence type="ECO:0000259" key="6">
    <source>
        <dbReference type="PROSITE" id="PS50111"/>
    </source>
</evidence>
<dbReference type="RefSeq" id="WP_029160825.1">
    <property type="nucleotide sequence ID" value="NZ_CP009933.1"/>
</dbReference>
<comment type="similarity">
    <text evidence="2">Belongs to the methyl-accepting chemotaxis (MCP) protein family.</text>
</comment>
<dbReference type="Pfam" id="PF00672">
    <property type="entry name" value="HAMP"/>
    <property type="match status" value="1"/>
</dbReference>
<dbReference type="Gene3D" id="6.10.340.10">
    <property type="match status" value="1"/>
</dbReference>
<dbReference type="InterPro" id="IPR047347">
    <property type="entry name" value="YvaQ-like_sensor"/>
</dbReference>
<evidence type="ECO:0000313" key="9">
    <source>
        <dbReference type="Proteomes" id="UP000033115"/>
    </source>
</evidence>
<dbReference type="GO" id="GO:0006935">
    <property type="term" value="P:chemotaxis"/>
    <property type="evidence" value="ECO:0007669"/>
    <property type="project" value="UniProtKB-KW"/>
</dbReference>
<dbReference type="InterPro" id="IPR051310">
    <property type="entry name" value="MCP_chemotaxis"/>
</dbReference>
<keyword evidence="4" id="KW-0175">Coiled coil</keyword>
<keyword evidence="5" id="KW-1133">Transmembrane helix</keyword>
<dbReference type="GO" id="GO:0005886">
    <property type="term" value="C:plasma membrane"/>
    <property type="evidence" value="ECO:0007669"/>
    <property type="project" value="TreeGrafter"/>
</dbReference>